<dbReference type="Proteomes" id="UP000054771">
    <property type="component" value="Unassembled WGS sequence"/>
</dbReference>
<dbReference type="GO" id="GO:0016491">
    <property type="term" value="F:oxidoreductase activity"/>
    <property type="evidence" value="ECO:0007669"/>
    <property type="project" value="UniProtKB-KW"/>
</dbReference>
<dbReference type="STRING" id="454130.A0A0U5GPD6"/>
<dbReference type="Pfam" id="PF00106">
    <property type="entry name" value="adh_short"/>
    <property type="match status" value="1"/>
</dbReference>
<dbReference type="OMA" id="HAWLCLT"/>
<gene>
    <name evidence="2" type="ORF">ASPCAL03167</name>
</gene>
<organism evidence="2 3">
    <name type="scientific">Aspergillus calidoustus</name>
    <dbReference type="NCBI Taxonomy" id="454130"/>
    <lineage>
        <taxon>Eukaryota</taxon>
        <taxon>Fungi</taxon>
        <taxon>Dikarya</taxon>
        <taxon>Ascomycota</taxon>
        <taxon>Pezizomycotina</taxon>
        <taxon>Eurotiomycetes</taxon>
        <taxon>Eurotiomycetidae</taxon>
        <taxon>Eurotiales</taxon>
        <taxon>Aspergillaceae</taxon>
        <taxon>Aspergillus</taxon>
        <taxon>Aspergillus subgen. Nidulantes</taxon>
    </lineage>
</organism>
<keyword evidence="1" id="KW-0560">Oxidoreductase</keyword>
<evidence type="ECO:0000313" key="3">
    <source>
        <dbReference type="Proteomes" id="UP000054771"/>
    </source>
</evidence>
<evidence type="ECO:0008006" key="4">
    <source>
        <dbReference type="Google" id="ProtNLM"/>
    </source>
</evidence>
<dbReference type="AlphaFoldDB" id="A0A0U5GPD6"/>
<dbReference type="PANTHER" id="PTHR47534:SF3">
    <property type="entry name" value="ALCOHOL DEHYDROGENASE-LIKE C-TERMINAL DOMAIN-CONTAINING PROTEIN"/>
    <property type="match status" value="1"/>
</dbReference>
<name>A0A0U5GPD6_ASPCI</name>
<dbReference type="InterPro" id="IPR002347">
    <property type="entry name" value="SDR_fam"/>
</dbReference>
<protein>
    <recommendedName>
        <fullName evidence="4">Short-chain dehydrogenases/reductase</fullName>
    </recommendedName>
</protein>
<proteinExistence type="predicted"/>
<dbReference type="InterPro" id="IPR036291">
    <property type="entry name" value="NAD(P)-bd_dom_sf"/>
</dbReference>
<dbReference type="OrthoDB" id="2898509at2759"/>
<dbReference type="SUPFAM" id="SSF51735">
    <property type="entry name" value="NAD(P)-binding Rossmann-fold domains"/>
    <property type="match status" value="1"/>
</dbReference>
<keyword evidence="3" id="KW-1185">Reference proteome</keyword>
<dbReference type="Gene3D" id="3.40.50.720">
    <property type="entry name" value="NAD(P)-binding Rossmann-like Domain"/>
    <property type="match status" value="1"/>
</dbReference>
<sequence>MVALSEILSFNAEISSSFPAGPVALFVGATSGIGAATLKAFAKYTVKPKAYFVGRSQEAADAIISECQTLNPEGEYIFIAADVSLIKVIDEVCAQIQAREPYLNILFLSQGVARFDRPVTAENLHLVASLAHYSRIRFITRLLPLVKAAPYHRRVVTVGGGGFEGPIDPSDFQALHIPLEQLRGHLITLITLGLEAVAKSAPQVSFIHDYPGAVDTPLTRQVLKVMNEAAAIDGGPVPELITAEESGERHVYLLTSPRYPAGEGGDDTASLGNGSAESDFVRGIDGKLGSGVYTVGFDGETAPAETLEFLAELRREGMIERVWKHTEDEFVRITGERA</sequence>
<dbReference type="EMBL" id="CDMC01000002">
    <property type="protein sequence ID" value="CEN60734.1"/>
    <property type="molecule type" value="Genomic_DNA"/>
</dbReference>
<evidence type="ECO:0000313" key="2">
    <source>
        <dbReference type="EMBL" id="CEN60734.1"/>
    </source>
</evidence>
<dbReference type="InterPro" id="IPR052228">
    <property type="entry name" value="Sec_Metab_Biosynth_Oxidored"/>
</dbReference>
<evidence type="ECO:0000256" key="1">
    <source>
        <dbReference type="ARBA" id="ARBA00023002"/>
    </source>
</evidence>
<dbReference type="PANTHER" id="PTHR47534">
    <property type="entry name" value="YALI0E05731P"/>
    <property type="match status" value="1"/>
</dbReference>
<reference evidence="3" key="1">
    <citation type="journal article" date="2016" name="Genome Announc.">
        <title>Draft genome sequences of fungus Aspergillus calidoustus.</title>
        <authorList>
            <person name="Horn F."/>
            <person name="Linde J."/>
            <person name="Mattern D.J."/>
            <person name="Walther G."/>
            <person name="Guthke R."/>
            <person name="Scherlach K."/>
            <person name="Martin K."/>
            <person name="Brakhage A.A."/>
            <person name="Petzke L."/>
            <person name="Valiante V."/>
        </authorList>
    </citation>
    <scope>NUCLEOTIDE SEQUENCE [LARGE SCALE GENOMIC DNA]</scope>
    <source>
        <strain evidence="3">SF006504</strain>
    </source>
</reference>
<accession>A0A0U5GPD6</accession>